<dbReference type="InterPro" id="IPR036597">
    <property type="entry name" value="Fido-like_dom_sf"/>
</dbReference>
<keyword evidence="11" id="KW-1185">Reference proteome</keyword>
<gene>
    <name evidence="10" type="ORF">M0639_34705</name>
</gene>
<proteinExistence type="predicted"/>
<evidence type="ECO:0000256" key="4">
    <source>
        <dbReference type="ARBA" id="ARBA00022840"/>
    </source>
</evidence>
<evidence type="ECO:0000256" key="8">
    <source>
        <dbReference type="SAM" id="MobiDB-lite"/>
    </source>
</evidence>
<dbReference type="GO" id="GO:0070733">
    <property type="term" value="F:AMPylase activity"/>
    <property type="evidence" value="ECO:0007669"/>
    <property type="project" value="UniProtKB-EC"/>
</dbReference>
<evidence type="ECO:0000313" key="11">
    <source>
        <dbReference type="Proteomes" id="UP000831484"/>
    </source>
</evidence>
<feature type="domain" description="Fido" evidence="9">
    <location>
        <begin position="49"/>
        <end position="195"/>
    </location>
</feature>
<keyword evidence="3" id="KW-0547">Nucleotide-binding</keyword>
<evidence type="ECO:0000259" key="9">
    <source>
        <dbReference type="PROSITE" id="PS51459"/>
    </source>
</evidence>
<evidence type="ECO:0000256" key="7">
    <source>
        <dbReference type="ARBA" id="ARBA00048696"/>
    </source>
</evidence>
<keyword evidence="10" id="KW-0614">Plasmid</keyword>
<dbReference type="Gene3D" id="1.10.3290.10">
    <property type="entry name" value="Fido-like domain"/>
    <property type="match status" value="1"/>
</dbReference>
<keyword evidence="2" id="KW-0548">Nucleotidyltransferase</keyword>
<dbReference type="SUPFAM" id="SSF140931">
    <property type="entry name" value="Fic-like"/>
    <property type="match status" value="1"/>
</dbReference>
<evidence type="ECO:0000256" key="1">
    <source>
        <dbReference type="ARBA" id="ARBA00022679"/>
    </source>
</evidence>
<dbReference type="InterPro" id="IPR003812">
    <property type="entry name" value="Fido"/>
</dbReference>
<protein>
    <recommendedName>
        <fullName evidence="5">protein adenylyltransferase</fullName>
        <ecNumber evidence="5">2.7.7.108</ecNumber>
    </recommendedName>
</protein>
<geneLocation type="plasmid" evidence="10 11">
    <name>pdjl-6-5</name>
</geneLocation>
<dbReference type="PANTHER" id="PTHR39560:SF1">
    <property type="entry name" value="PROTEIN ADENYLYLTRANSFERASE FIC-RELATED"/>
    <property type="match status" value="1"/>
</dbReference>
<dbReference type="GO" id="GO:0051302">
    <property type="term" value="P:regulation of cell division"/>
    <property type="evidence" value="ECO:0007669"/>
    <property type="project" value="TreeGrafter"/>
</dbReference>
<dbReference type="Pfam" id="PF02661">
    <property type="entry name" value="Fic"/>
    <property type="match status" value="1"/>
</dbReference>
<dbReference type="Proteomes" id="UP000831484">
    <property type="component" value="Plasmid pdjl-6-5"/>
</dbReference>
<evidence type="ECO:0000256" key="3">
    <source>
        <dbReference type="ARBA" id="ARBA00022741"/>
    </source>
</evidence>
<keyword evidence="4" id="KW-0067">ATP-binding</keyword>
<evidence type="ECO:0000256" key="6">
    <source>
        <dbReference type="ARBA" id="ARBA00047939"/>
    </source>
</evidence>
<dbReference type="EC" id="2.7.7.108" evidence="5"/>
<evidence type="ECO:0000256" key="2">
    <source>
        <dbReference type="ARBA" id="ARBA00022695"/>
    </source>
</evidence>
<dbReference type="PROSITE" id="PS51459">
    <property type="entry name" value="FIDO"/>
    <property type="match status" value="1"/>
</dbReference>
<evidence type="ECO:0000313" key="10">
    <source>
        <dbReference type="EMBL" id="UPU46973.1"/>
    </source>
</evidence>
<keyword evidence="1" id="KW-0808">Transferase</keyword>
<name>A0AB38RNP2_RHOSG</name>
<evidence type="ECO:0000256" key="5">
    <source>
        <dbReference type="ARBA" id="ARBA00034531"/>
    </source>
</evidence>
<dbReference type="GO" id="GO:0005524">
    <property type="term" value="F:ATP binding"/>
    <property type="evidence" value="ECO:0007669"/>
    <property type="project" value="UniProtKB-KW"/>
</dbReference>
<organism evidence="10 11">
    <name type="scientific">Rhodococcus qingshengii JCM 15477</name>
    <dbReference type="NCBI Taxonomy" id="1303681"/>
    <lineage>
        <taxon>Bacteria</taxon>
        <taxon>Bacillati</taxon>
        <taxon>Actinomycetota</taxon>
        <taxon>Actinomycetes</taxon>
        <taxon>Mycobacteriales</taxon>
        <taxon>Nocardiaceae</taxon>
        <taxon>Rhodococcus</taxon>
        <taxon>Rhodococcus erythropolis group</taxon>
    </lineage>
</organism>
<dbReference type="AlphaFoldDB" id="A0AB38RNP2"/>
<comment type="catalytic activity">
    <reaction evidence="7">
        <text>L-tyrosyl-[protein] + ATP = O-(5'-adenylyl)-L-tyrosyl-[protein] + diphosphate</text>
        <dbReference type="Rhea" id="RHEA:54288"/>
        <dbReference type="Rhea" id="RHEA-COMP:10136"/>
        <dbReference type="Rhea" id="RHEA-COMP:13846"/>
        <dbReference type="ChEBI" id="CHEBI:30616"/>
        <dbReference type="ChEBI" id="CHEBI:33019"/>
        <dbReference type="ChEBI" id="CHEBI:46858"/>
        <dbReference type="ChEBI" id="CHEBI:83624"/>
        <dbReference type="EC" id="2.7.7.108"/>
    </reaction>
</comment>
<sequence length="302" mass="33826">MTDTYHYPGTQVLRNRFGYRDPQILAEVEGAIAAARMAELAANPIDGHFDFAHLQAIHRHLLGDLYEWAGDIRTIDTAPGDLGILHDPPAAIPGELDRVFTDINSGVYVNHHSHEAFVQDLAGHWGDLTSVHPFVDGNSRTQRVFFDQLARDVGWVIEWRELSVDAVQAARNFAYVDGGTILADVLRPAIKPVTEVPADSIATAPRGSAMTFPEHWQAMIEHYDTMPEQTYTWASQIKSEAPQDYPQSIEIRPTRKPAVPGRELADLDTTKFHTHWSPEVDHQLMNSRTIPQDGSREEGPRL</sequence>
<dbReference type="RefSeq" id="WP_064075516.1">
    <property type="nucleotide sequence ID" value="NZ_CP096568.1"/>
</dbReference>
<accession>A0AB38RNP2</accession>
<reference evidence="11" key="1">
    <citation type="journal article" date="2022" name="Environ. Microbiol.">
        <title>Functional analysis, diversity, and distribution of carbendazim hydrolases MheI and CbmA, responsible for the initial step in carbendazim degradation.</title>
        <authorList>
            <person name="Zhang M."/>
            <person name="Bai X."/>
            <person name="Li Q."/>
            <person name="Zhang L."/>
            <person name="Zhu Q."/>
            <person name="Gao S."/>
            <person name="Ke Z."/>
            <person name="Jiang M."/>
            <person name="Hu J."/>
            <person name="Qiu J."/>
            <person name="Hong Q."/>
        </authorList>
    </citation>
    <scope>NUCLEOTIDE SEQUENCE [LARGE SCALE GENOMIC DNA]</scope>
    <source>
        <strain evidence="11">djl-6</strain>
    </source>
</reference>
<dbReference type="PANTHER" id="PTHR39560">
    <property type="entry name" value="PROTEIN ADENYLYLTRANSFERASE FIC-RELATED"/>
    <property type="match status" value="1"/>
</dbReference>
<feature type="region of interest" description="Disordered" evidence="8">
    <location>
        <begin position="276"/>
        <end position="302"/>
    </location>
</feature>
<comment type="catalytic activity">
    <reaction evidence="6">
        <text>L-threonyl-[protein] + ATP = 3-O-(5'-adenylyl)-L-threonyl-[protein] + diphosphate</text>
        <dbReference type="Rhea" id="RHEA:54292"/>
        <dbReference type="Rhea" id="RHEA-COMP:11060"/>
        <dbReference type="Rhea" id="RHEA-COMP:13847"/>
        <dbReference type="ChEBI" id="CHEBI:30013"/>
        <dbReference type="ChEBI" id="CHEBI:30616"/>
        <dbReference type="ChEBI" id="CHEBI:33019"/>
        <dbReference type="ChEBI" id="CHEBI:138113"/>
        <dbReference type="EC" id="2.7.7.108"/>
    </reaction>
</comment>
<dbReference type="EMBL" id="CP096568">
    <property type="protein sequence ID" value="UPU46973.1"/>
    <property type="molecule type" value="Genomic_DNA"/>
</dbReference>